<evidence type="ECO:0000256" key="2">
    <source>
        <dbReference type="ARBA" id="ARBA00022741"/>
    </source>
</evidence>
<sequence length="367" mass="38855">MATLPPHLPGTRIERPGIDATETEVIAAMAGRPRPDLVIAQSEFDLIAAARVREALNVPGPWEADVLPVRDKVVMKDAAARAGLRVPRYLSLPAALAGAEVPWQGRTVLKPLDGASSLGVATFDTVAEALAGLPAGADPDGFEVEEFIDGAIIHVDGLAVDGVPVVVQASRYVGTLLGYAQGSPAGSVQIDTPPSLVEWTTDCLRAVGITTSLFHLEGFETPDGPVFLEVAARFGGAGVAESFELATGVHMPSVQLRALSEAGAAKFDVRDCGPDARYGWFVWPGHLLGDKFCEITGTDRFRDDPRVYRWVERAADEPVSQTLSYADYDVPIAGIVGPAPTEELDRFLREMFAAVTVTAAGKAATDV</sequence>
<evidence type="ECO:0000256" key="4">
    <source>
        <dbReference type="PROSITE-ProRule" id="PRU00409"/>
    </source>
</evidence>
<dbReference type="PANTHER" id="PTHR43585:SF2">
    <property type="entry name" value="ATP-GRASP ENZYME FSQD"/>
    <property type="match status" value="1"/>
</dbReference>
<dbReference type="PANTHER" id="PTHR43585">
    <property type="entry name" value="FUMIPYRROLE BIOSYNTHESIS PROTEIN C"/>
    <property type="match status" value="1"/>
</dbReference>
<dbReference type="SUPFAM" id="SSF56059">
    <property type="entry name" value="Glutathione synthetase ATP-binding domain-like"/>
    <property type="match status" value="1"/>
</dbReference>
<protein>
    <recommendedName>
        <fullName evidence="5">ATP-grasp domain-containing protein</fullName>
    </recommendedName>
</protein>
<dbReference type="EMBL" id="BAAALT010000003">
    <property type="protein sequence ID" value="GAA1783587.1"/>
    <property type="molecule type" value="Genomic_DNA"/>
</dbReference>
<proteinExistence type="predicted"/>
<evidence type="ECO:0000313" key="6">
    <source>
        <dbReference type="EMBL" id="GAA1783587.1"/>
    </source>
</evidence>
<evidence type="ECO:0000256" key="3">
    <source>
        <dbReference type="ARBA" id="ARBA00022840"/>
    </source>
</evidence>
<evidence type="ECO:0000313" key="7">
    <source>
        <dbReference type="Proteomes" id="UP001500218"/>
    </source>
</evidence>
<organism evidence="6 7">
    <name type="scientific">Luedemannella flava</name>
    <dbReference type="NCBI Taxonomy" id="349316"/>
    <lineage>
        <taxon>Bacteria</taxon>
        <taxon>Bacillati</taxon>
        <taxon>Actinomycetota</taxon>
        <taxon>Actinomycetes</taxon>
        <taxon>Micromonosporales</taxon>
        <taxon>Micromonosporaceae</taxon>
        <taxon>Luedemannella</taxon>
    </lineage>
</organism>
<dbReference type="Gene3D" id="3.30.470.20">
    <property type="entry name" value="ATP-grasp fold, B domain"/>
    <property type="match status" value="1"/>
</dbReference>
<keyword evidence="1" id="KW-0436">Ligase</keyword>
<keyword evidence="2 4" id="KW-0547">Nucleotide-binding</keyword>
<evidence type="ECO:0000256" key="1">
    <source>
        <dbReference type="ARBA" id="ARBA00022598"/>
    </source>
</evidence>
<gene>
    <name evidence="6" type="ORF">GCM10009682_02080</name>
</gene>
<keyword evidence="7" id="KW-1185">Reference proteome</keyword>
<dbReference type="InterPro" id="IPR052032">
    <property type="entry name" value="ATP-dep_AA_Ligase"/>
</dbReference>
<comment type="caution">
    <text evidence="6">The sequence shown here is derived from an EMBL/GenBank/DDBJ whole genome shotgun (WGS) entry which is preliminary data.</text>
</comment>
<dbReference type="RefSeq" id="WP_344125187.1">
    <property type="nucleotide sequence ID" value="NZ_BAAALT010000003.1"/>
</dbReference>
<dbReference type="InterPro" id="IPR011761">
    <property type="entry name" value="ATP-grasp"/>
</dbReference>
<keyword evidence="3 4" id="KW-0067">ATP-binding</keyword>
<feature type="domain" description="ATP-grasp" evidence="5">
    <location>
        <begin position="76"/>
        <end position="260"/>
    </location>
</feature>
<dbReference type="PROSITE" id="PS50975">
    <property type="entry name" value="ATP_GRASP"/>
    <property type="match status" value="1"/>
</dbReference>
<dbReference type="Gene3D" id="3.40.50.20">
    <property type="match status" value="1"/>
</dbReference>
<evidence type="ECO:0000259" key="5">
    <source>
        <dbReference type="PROSITE" id="PS50975"/>
    </source>
</evidence>
<dbReference type="Proteomes" id="UP001500218">
    <property type="component" value="Unassembled WGS sequence"/>
</dbReference>
<reference evidence="6 7" key="1">
    <citation type="journal article" date="2019" name="Int. J. Syst. Evol. Microbiol.">
        <title>The Global Catalogue of Microorganisms (GCM) 10K type strain sequencing project: providing services to taxonomists for standard genome sequencing and annotation.</title>
        <authorList>
            <consortium name="The Broad Institute Genomics Platform"/>
            <consortium name="The Broad Institute Genome Sequencing Center for Infectious Disease"/>
            <person name="Wu L."/>
            <person name="Ma J."/>
        </authorList>
    </citation>
    <scope>NUCLEOTIDE SEQUENCE [LARGE SCALE GENOMIC DNA]</scope>
    <source>
        <strain evidence="6 7">JCM 13250</strain>
    </source>
</reference>
<accession>A0ABN2LCS3</accession>
<name>A0ABN2LCS3_9ACTN</name>